<dbReference type="GO" id="GO:0000160">
    <property type="term" value="P:phosphorelay signal transduction system"/>
    <property type="evidence" value="ECO:0007669"/>
    <property type="project" value="UniProtKB-KW"/>
</dbReference>
<dbReference type="Proteomes" id="UP000267798">
    <property type="component" value="Unassembled WGS sequence"/>
</dbReference>
<dbReference type="Gene3D" id="3.40.50.2300">
    <property type="match status" value="1"/>
</dbReference>
<comment type="caution">
    <text evidence="11">The sequence shown here is derived from an EMBL/GenBank/DDBJ whole genome shotgun (WGS) entry which is preliminary data.</text>
</comment>
<dbReference type="Pfam" id="PF00072">
    <property type="entry name" value="Response_reg"/>
    <property type="match status" value="1"/>
</dbReference>
<evidence type="ECO:0000256" key="1">
    <source>
        <dbReference type="ARBA" id="ARBA00004496"/>
    </source>
</evidence>
<feature type="modified residue" description="4-aspartylphosphate" evidence="8">
    <location>
        <position position="55"/>
    </location>
</feature>
<evidence type="ECO:0000256" key="5">
    <source>
        <dbReference type="ARBA" id="ARBA00023015"/>
    </source>
</evidence>
<dbReference type="PROSITE" id="PS50110">
    <property type="entry name" value="RESPONSE_REGULATORY"/>
    <property type="match status" value="1"/>
</dbReference>
<dbReference type="EMBL" id="QXQB01000002">
    <property type="protein sequence ID" value="RJX39907.1"/>
    <property type="molecule type" value="Genomic_DNA"/>
</dbReference>
<evidence type="ECO:0000256" key="2">
    <source>
        <dbReference type="ARBA" id="ARBA00022490"/>
    </source>
</evidence>
<dbReference type="SMART" id="SM00342">
    <property type="entry name" value="HTH_ARAC"/>
    <property type="match status" value="1"/>
</dbReference>
<evidence type="ECO:0000259" key="10">
    <source>
        <dbReference type="PROSITE" id="PS50110"/>
    </source>
</evidence>
<proteinExistence type="predicted"/>
<dbReference type="Pfam" id="PF17853">
    <property type="entry name" value="GGDEF_2"/>
    <property type="match status" value="1"/>
</dbReference>
<accession>A0A3A6PFV5</accession>
<dbReference type="InterPro" id="IPR018060">
    <property type="entry name" value="HTH_AraC"/>
</dbReference>
<dbReference type="InterPro" id="IPR011006">
    <property type="entry name" value="CheY-like_superfamily"/>
</dbReference>
<keyword evidence="5" id="KW-0805">Transcription regulation</keyword>
<dbReference type="CDD" id="cd17536">
    <property type="entry name" value="REC_YesN-like"/>
    <property type="match status" value="1"/>
</dbReference>
<keyword evidence="2" id="KW-0963">Cytoplasm</keyword>
<dbReference type="InterPro" id="IPR009057">
    <property type="entry name" value="Homeodomain-like_sf"/>
</dbReference>
<dbReference type="OrthoDB" id="9794370at2"/>
<sequence length="531" mass="61542">MIKVLIVEDEFLVRVGLKTLIAWEEEGFELIAEAANGLEALGLLENEECDLLLTDIQMPQMDGLTLLRRVKELYPHIKSMILSNHDDFEMVRTALQLGAMDYILKLTMEPQELIHKLRAVQAQIEQERSDLSQVKRLNFKIEMFQKEIREKRFYDIITKACSKREIAEVLQEFQFPESENYRSVMLQIDNYQGVLETNTFKSEKLLIQSVANIMMELVRGRGGGELIVLESGRFSLLLGSFSEKLLEEIRDSMKRYLKLAISCGVSAPFSDIYQVHAAFTEAEYALSFNFYGSADKIIYVDSLAAATGENPERISWSDEPLSRLLEQRDQDAVQRFISGIGARMSRYPMVEPSEVKEQWIKIIHLFSQSLSEVGGDIYSIEPHQGKFPFQAVRNAETMDEILAWLQGWVDVYFQYLNHCVNHQWRPEIQLVAQTIKEQYATNIKLMDLARAVGYSESYLSVLYKKETGETIMDSITRYRLKKAKELLKDKTLKIYEISEAVGYTDSNYFGKFFRKIEGIYPQEYRKIYFNI</sequence>
<keyword evidence="3 8" id="KW-0597">Phosphoprotein</keyword>
<dbReference type="PANTHER" id="PTHR42713">
    <property type="entry name" value="HISTIDINE KINASE-RELATED"/>
    <property type="match status" value="1"/>
</dbReference>
<evidence type="ECO:0000256" key="3">
    <source>
        <dbReference type="ARBA" id="ARBA00022553"/>
    </source>
</evidence>
<dbReference type="PROSITE" id="PS01124">
    <property type="entry name" value="HTH_ARAC_FAMILY_2"/>
    <property type="match status" value="1"/>
</dbReference>
<evidence type="ECO:0000256" key="6">
    <source>
        <dbReference type="ARBA" id="ARBA00023125"/>
    </source>
</evidence>
<dbReference type="GO" id="GO:0003700">
    <property type="term" value="F:DNA-binding transcription factor activity"/>
    <property type="evidence" value="ECO:0007669"/>
    <property type="project" value="InterPro"/>
</dbReference>
<dbReference type="InterPro" id="IPR001789">
    <property type="entry name" value="Sig_transdc_resp-reg_receiver"/>
</dbReference>
<keyword evidence="12" id="KW-1185">Reference proteome</keyword>
<dbReference type="PANTHER" id="PTHR42713:SF3">
    <property type="entry name" value="TRANSCRIPTIONAL REGULATORY PROTEIN HPTR"/>
    <property type="match status" value="1"/>
</dbReference>
<evidence type="ECO:0000313" key="11">
    <source>
        <dbReference type="EMBL" id="RJX39907.1"/>
    </source>
</evidence>
<dbReference type="GO" id="GO:0043565">
    <property type="term" value="F:sequence-specific DNA binding"/>
    <property type="evidence" value="ECO:0007669"/>
    <property type="project" value="InterPro"/>
</dbReference>
<evidence type="ECO:0000259" key="9">
    <source>
        <dbReference type="PROSITE" id="PS01124"/>
    </source>
</evidence>
<evidence type="ECO:0000313" key="12">
    <source>
        <dbReference type="Proteomes" id="UP000267798"/>
    </source>
</evidence>
<dbReference type="SUPFAM" id="SSF46689">
    <property type="entry name" value="Homeodomain-like"/>
    <property type="match status" value="2"/>
</dbReference>
<evidence type="ECO:0000256" key="4">
    <source>
        <dbReference type="ARBA" id="ARBA00023012"/>
    </source>
</evidence>
<keyword evidence="4" id="KW-0902">Two-component regulatory system</keyword>
<evidence type="ECO:0000256" key="8">
    <source>
        <dbReference type="PROSITE-ProRule" id="PRU00169"/>
    </source>
</evidence>
<dbReference type="SMART" id="SM00448">
    <property type="entry name" value="REC"/>
    <property type="match status" value="1"/>
</dbReference>
<dbReference type="InterPro" id="IPR041522">
    <property type="entry name" value="CdaR_GGDEF"/>
</dbReference>
<comment type="subcellular location">
    <subcellularLocation>
        <location evidence="1">Cytoplasm</location>
    </subcellularLocation>
</comment>
<feature type="domain" description="HTH araC/xylS-type" evidence="9">
    <location>
        <begin position="429"/>
        <end position="527"/>
    </location>
</feature>
<organism evidence="11 12">
    <name type="scientific">Paenibacillus pinisoli</name>
    <dbReference type="NCBI Taxonomy" id="1276110"/>
    <lineage>
        <taxon>Bacteria</taxon>
        <taxon>Bacillati</taxon>
        <taxon>Bacillota</taxon>
        <taxon>Bacilli</taxon>
        <taxon>Bacillales</taxon>
        <taxon>Paenibacillaceae</taxon>
        <taxon>Paenibacillus</taxon>
    </lineage>
</organism>
<dbReference type="SUPFAM" id="SSF52172">
    <property type="entry name" value="CheY-like"/>
    <property type="match status" value="1"/>
</dbReference>
<keyword evidence="7" id="KW-0804">Transcription</keyword>
<evidence type="ECO:0000256" key="7">
    <source>
        <dbReference type="ARBA" id="ARBA00023163"/>
    </source>
</evidence>
<protein>
    <submittedName>
        <fullName evidence="11">Response regulator</fullName>
    </submittedName>
</protein>
<reference evidence="11 12" key="1">
    <citation type="submission" date="2018-09" db="EMBL/GenBank/DDBJ databases">
        <title>Paenibacillus aracenensis nov. sp. isolated from a cave in southern Spain.</title>
        <authorList>
            <person name="Jurado V."/>
            <person name="Gutierrez-Patricio S."/>
            <person name="Gonzalez-Pimentel J.L."/>
            <person name="Miller A.Z."/>
            <person name="Laiz L."/>
            <person name="Saiz-Jimenez C."/>
        </authorList>
    </citation>
    <scope>NUCLEOTIDE SEQUENCE [LARGE SCALE GENOMIC DNA]</scope>
    <source>
        <strain evidence="11 12">JCM 19203</strain>
    </source>
</reference>
<name>A0A3A6PFV5_9BACL</name>
<dbReference type="RefSeq" id="WP_120109749.1">
    <property type="nucleotide sequence ID" value="NZ_QXQB01000002.1"/>
</dbReference>
<gene>
    <name evidence="11" type="ORF">D3P09_10990</name>
</gene>
<dbReference type="GO" id="GO:0005737">
    <property type="term" value="C:cytoplasm"/>
    <property type="evidence" value="ECO:0007669"/>
    <property type="project" value="UniProtKB-SubCell"/>
</dbReference>
<keyword evidence="6" id="KW-0238">DNA-binding</keyword>
<dbReference type="Pfam" id="PF12833">
    <property type="entry name" value="HTH_18"/>
    <property type="match status" value="1"/>
</dbReference>
<dbReference type="AlphaFoldDB" id="A0A3A6PFV5"/>
<dbReference type="InterPro" id="IPR051552">
    <property type="entry name" value="HptR"/>
</dbReference>
<feature type="domain" description="Response regulatory" evidence="10">
    <location>
        <begin position="3"/>
        <end position="120"/>
    </location>
</feature>
<dbReference type="Gene3D" id="1.10.10.60">
    <property type="entry name" value="Homeodomain-like"/>
    <property type="match status" value="2"/>
</dbReference>